<protein>
    <submittedName>
        <fullName evidence="2">Uncharacterized protein</fullName>
    </submittedName>
</protein>
<dbReference type="EMBL" id="HF935534">
    <property type="protein sequence ID" value="CCX31092.1"/>
    <property type="molecule type" value="Genomic_DNA"/>
</dbReference>
<organism evidence="2 3">
    <name type="scientific">Pyronema omphalodes (strain CBS 100304)</name>
    <name type="common">Pyronema confluens</name>
    <dbReference type="NCBI Taxonomy" id="1076935"/>
    <lineage>
        <taxon>Eukaryota</taxon>
        <taxon>Fungi</taxon>
        <taxon>Dikarya</taxon>
        <taxon>Ascomycota</taxon>
        <taxon>Pezizomycotina</taxon>
        <taxon>Pezizomycetes</taxon>
        <taxon>Pezizales</taxon>
        <taxon>Pyronemataceae</taxon>
        <taxon>Pyronema</taxon>
    </lineage>
</organism>
<gene>
    <name evidence="2" type="ORF">PCON_09920</name>
</gene>
<proteinExistence type="predicted"/>
<name>U4LHT4_PYROM</name>
<sequence>MSSSMSRVELLKRMRSLVLADHGMTEREFRSLLKEDWSEEDWSTAKKELEREIQRAEDLVTVITETRDFLESEGFSYRLCHHTNLQQNTNQCSRCKDVFDDMGLFIKVTGLNTEISNARSLLEIDSQCTRFRRLNIHELPPQALEAHHDPVSKFDLHTDGKKQFMDEVLTFWLSFQTIFDVAKKKFNVD</sequence>
<evidence type="ECO:0000313" key="3">
    <source>
        <dbReference type="Proteomes" id="UP000018144"/>
    </source>
</evidence>
<feature type="coiled-coil region" evidence="1">
    <location>
        <begin position="39"/>
        <end position="66"/>
    </location>
</feature>
<evidence type="ECO:0000313" key="2">
    <source>
        <dbReference type="EMBL" id="CCX31092.1"/>
    </source>
</evidence>
<dbReference type="AlphaFoldDB" id="U4LHT4"/>
<keyword evidence="1" id="KW-0175">Coiled coil</keyword>
<keyword evidence="3" id="KW-1185">Reference proteome</keyword>
<reference evidence="2 3" key="1">
    <citation type="journal article" date="2013" name="PLoS Genet.">
        <title>The genome and development-dependent transcriptomes of Pyronema confluens: a window into fungal evolution.</title>
        <authorList>
            <person name="Traeger S."/>
            <person name="Altegoer F."/>
            <person name="Freitag M."/>
            <person name="Gabaldon T."/>
            <person name="Kempken F."/>
            <person name="Kumar A."/>
            <person name="Marcet-Houben M."/>
            <person name="Poggeler S."/>
            <person name="Stajich J.E."/>
            <person name="Nowrousian M."/>
        </authorList>
    </citation>
    <scope>NUCLEOTIDE SEQUENCE [LARGE SCALE GENOMIC DNA]</scope>
    <source>
        <strain evidence="3">CBS 100304</strain>
        <tissue evidence="2">Vegetative mycelium</tissue>
    </source>
</reference>
<evidence type="ECO:0000256" key="1">
    <source>
        <dbReference type="SAM" id="Coils"/>
    </source>
</evidence>
<dbReference type="Proteomes" id="UP000018144">
    <property type="component" value="Unassembled WGS sequence"/>
</dbReference>
<accession>U4LHT4</accession>